<protein>
    <recommendedName>
        <fullName evidence="5">Porin</fullName>
    </recommendedName>
</protein>
<evidence type="ECO:0000313" key="1">
    <source>
        <dbReference type="EMBL" id="MDO6452622.1"/>
    </source>
</evidence>
<evidence type="ECO:0008006" key="5">
    <source>
        <dbReference type="Google" id="ProtNLM"/>
    </source>
</evidence>
<dbReference type="EMBL" id="JAUOPG010000002">
    <property type="protein sequence ID" value="MDO6452622.1"/>
    <property type="molecule type" value="Genomic_DNA"/>
</dbReference>
<keyword evidence="4" id="KW-1185">Reference proteome</keyword>
<dbReference type="RefSeq" id="WP_075172745.1">
    <property type="nucleotide sequence ID" value="NZ_CAXHZV010000002.1"/>
</dbReference>
<dbReference type="Proteomes" id="UP001177341">
    <property type="component" value="Unassembled WGS sequence"/>
</dbReference>
<evidence type="ECO:0000313" key="2">
    <source>
        <dbReference type="EMBL" id="MDP2521741.1"/>
    </source>
</evidence>
<reference evidence="1" key="1">
    <citation type="submission" date="2023-07" db="EMBL/GenBank/DDBJ databases">
        <title>Genome content predicts the carbon catabolic preferences of heterotrophic bacteria.</title>
        <authorList>
            <person name="Gralka M."/>
        </authorList>
    </citation>
    <scope>NUCLEOTIDE SEQUENCE</scope>
    <source>
        <strain evidence="2">5G01</strain>
        <strain evidence="1">I2M16</strain>
    </source>
</reference>
<dbReference type="EMBL" id="JAUYVO010000002">
    <property type="protein sequence ID" value="MDP2521741.1"/>
    <property type="molecule type" value="Genomic_DNA"/>
</dbReference>
<name>A0AAW7XGC4_9GAMM</name>
<organism evidence="1 3">
    <name type="scientific">Neptunomonas phycophila</name>
    <dbReference type="NCBI Taxonomy" id="1572645"/>
    <lineage>
        <taxon>Bacteria</taxon>
        <taxon>Pseudomonadati</taxon>
        <taxon>Pseudomonadota</taxon>
        <taxon>Gammaproteobacteria</taxon>
        <taxon>Oceanospirillales</taxon>
        <taxon>Oceanospirillaceae</taxon>
        <taxon>Neptunomonas</taxon>
    </lineage>
</organism>
<proteinExistence type="predicted"/>
<accession>A0AAW7XGC4</accession>
<dbReference type="SUPFAM" id="SSF56935">
    <property type="entry name" value="Porins"/>
    <property type="match status" value="1"/>
</dbReference>
<dbReference type="AlphaFoldDB" id="A0AAW7XGC4"/>
<gene>
    <name evidence="1" type="ORF">Q4490_03505</name>
    <name evidence="2" type="ORF">Q8W30_04070</name>
</gene>
<evidence type="ECO:0000313" key="3">
    <source>
        <dbReference type="Proteomes" id="UP001169862"/>
    </source>
</evidence>
<sequence>MKSQFFIIATLISQQAVAAEQYPTDYKSQPSRFFSQQSYSESTLSNQSLSGLAEKYENDFSVRQDGKRGIWVGAKVTEQLSGSMYVLSRSSREYKTELPLAFTSYQINNALRLRAGRLPYPLKIYNDFRDLGYIYPSNKTPRATTFAPMQTIQGLDFQYSFSTGSVLHELKGYLGSACDDYTFSDGTFGLLASDAWGFSYEPKWSHNRLSMAYHQGETDFTMSDVISMYEGISTYSNIAPLSYLPGLAQYIEPEDELSLLSLGGRMDFDSLYLLGEYNQLRWDNEYQPQRRRLHLMLGGDVTDSLQLYTSYEHVNDSLLVGQPDSRPAGMALSASYQFDEMLTGLRTIVEGDSALTGLFMSWDVSRLFNVKAHFNHLDSGAGDDQSLVRLSIDSLF</sequence>
<comment type="caution">
    <text evidence="1">The sequence shown here is derived from an EMBL/GenBank/DDBJ whole genome shotgun (WGS) entry which is preliminary data.</text>
</comment>
<evidence type="ECO:0000313" key="4">
    <source>
        <dbReference type="Proteomes" id="UP001177341"/>
    </source>
</evidence>
<dbReference type="GeneID" id="89456904"/>
<dbReference type="Proteomes" id="UP001169862">
    <property type="component" value="Unassembled WGS sequence"/>
</dbReference>